<sequence>MKLYECTADIQAVLNHHFDSDTERQDTLEAVIGQFDEKAQSVVGYWLNQEAELNALDLHIKAMNARRKVLKNQADSLKAYLLRNMQAAHIKTIKANNGTFTAKIAKNPPSVEIYDEMQIPDDYCSFKREVSKSAIKEALQSGIDVQGARLVQSEGLRIK</sequence>
<evidence type="ECO:0000256" key="1">
    <source>
        <dbReference type="SAM" id="Coils"/>
    </source>
</evidence>
<keyword evidence="1" id="KW-0175">Coiled coil</keyword>
<dbReference type="Proteomes" id="UP000248598">
    <property type="component" value="Chromosome 1"/>
</dbReference>
<dbReference type="Pfam" id="PF05565">
    <property type="entry name" value="Sipho_Gp157"/>
    <property type="match status" value="1"/>
</dbReference>
<gene>
    <name evidence="2" type="ORF">NCTC10529_01654</name>
</gene>
<protein>
    <submittedName>
        <fullName evidence="2">Siphovirus Gp157</fullName>
    </submittedName>
</protein>
<name>A0AAX2J4R9_KINKI</name>
<dbReference type="AlphaFoldDB" id="A0AAX2J4R9"/>
<evidence type="ECO:0000313" key="3">
    <source>
        <dbReference type="Proteomes" id="UP000248598"/>
    </source>
</evidence>
<reference evidence="2 3" key="1">
    <citation type="submission" date="2018-06" db="EMBL/GenBank/DDBJ databases">
        <authorList>
            <consortium name="Pathogen Informatics"/>
            <person name="Doyle S."/>
        </authorList>
    </citation>
    <scope>NUCLEOTIDE SEQUENCE [LARGE SCALE GENOMIC DNA]</scope>
    <source>
        <strain evidence="2 3">NCTC10529</strain>
    </source>
</reference>
<organism evidence="2 3">
    <name type="scientific">Kingella kingae</name>
    <dbReference type="NCBI Taxonomy" id="504"/>
    <lineage>
        <taxon>Bacteria</taxon>
        <taxon>Pseudomonadati</taxon>
        <taxon>Pseudomonadota</taxon>
        <taxon>Betaproteobacteria</taxon>
        <taxon>Neisseriales</taxon>
        <taxon>Neisseriaceae</taxon>
        <taxon>Kingella</taxon>
    </lineage>
</organism>
<evidence type="ECO:0000313" key="2">
    <source>
        <dbReference type="EMBL" id="SQH25454.1"/>
    </source>
</evidence>
<proteinExistence type="predicted"/>
<dbReference type="EMBL" id="LS483426">
    <property type="protein sequence ID" value="SQH25454.1"/>
    <property type="molecule type" value="Genomic_DNA"/>
</dbReference>
<dbReference type="GeneID" id="93262932"/>
<feature type="coiled-coil region" evidence="1">
    <location>
        <begin position="53"/>
        <end position="80"/>
    </location>
</feature>
<dbReference type="RefSeq" id="WP_003786546.1">
    <property type="nucleotide sequence ID" value="NZ_CP091518.1"/>
</dbReference>
<dbReference type="InterPro" id="IPR008840">
    <property type="entry name" value="Sipho_Gp157"/>
</dbReference>
<accession>A0AAX2J4R9</accession>